<dbReference type="GO" id="GO:0005634">
    <property type="term" value="C:nucleus"/>
    <property type="evidence" value="ECO:0007669"/>
    <property type="project" value="UniProtKB-SubCell"/>
</dbReference>
<dbReference type="PROSITE" id="PS51821">
    <property type="entry name" value="VELVET"/>
    <property type="match status" value="1"/>
</dbReference>
<evidence type="ECO:0000256" key="5">
    <source>
        <dbReference type="ARBA" id="ARBA00023242"/>
    </source>
</evidence>
<accession>A0A8K0NHB4</accession>
<evidence type="ECO:0000313" key="10">
    <source>
        <dbReference type="Proteomes" id="UP000811619"/>
    </source>
</evidence>
<dbReference type="AlphaFoldDB" id="A0A8K0NHB4"/>
<dbReference type="GO" id="GO:0030435">
    <property type="term" value="P:sporulation resulting in formation of a cellular spore"/>
    <property type="evidence" value="ECO:0007669"/>
    <property type="project" value="UniProtKB-KW"/>
</dbReference>
<evidence type="ECO:0000256" key="6">
    <source>
        <dbReference type="ARBA" id="ARBA00038045"/>
    </source>
</evidence>
<comment type="caution">
    <text evidence="9">The sequence shown here is derived from an EMBL/GenBank/DDBJ whole genome shotgun (WGS) entry which is preliminary data.</text>
</comment>
<dbReference type="PANTHER" id="PTHR33572:SF3">
    <property type="entry name" value="VELVET COMPLEX SUBUNIT B"/>
    <property type="match status" value="1"/>
</dbReference>
<evidence type="ECO:0000256" key="2">
    <source>
        <dbReference type="ARBA" id="ARBA00022969"/>
    </source>
</evidence>
<evidence type="ECO:0000256" key="3">
    <source>
        <dbReference type="ARBA" id="ARBA00023015"/>
    </source>
</evidence>
<dbReference type="InterPro" id="IPR037525">
    <property type="entry name" value="Velvet_dom"/>
</dbReference>
<keyword evidence="2" id="KW-0749">Sporulation</keyword>
<name>A0A8K0NHB4_9HYPO</name>
<protein>
    <recommendedName>
        <fullName evidence="8">Velvet domain-containing protein</fullName>
    </recommendedName>
</protein>
<dbReference type="EMBL" id="SRPY01000534">
    <property type="protein sequence ID" value="KAG5922091.1"/>
    <property type="molecule type" value="Genomic_DNA"/>
</dbReference>
<evidence type="ECO:0000259" key="8">
    <source>
        <dbReference type="PROSITE" id="PS51821"/>
    </source>
</evidence>
<keyword evidence="3" id="KW-0805">Transcription regulation</keyword>
<feature type="domain" description="Velvet" evidence="8">
    <location>
        <begin position="153"/>
        <end position="205"/>
    </location>
</feature>
<dbReference type="Pfam" id="PF11754">
    <property type="entry name" value="Velvet"/>
    <property type="match status" value="1"/>
</dbReference>
<dbReference type="Proteomes" id="UP000811619">
    <property type="component" value="Unassembled WGS sequence"/>
</dbReference>
<dbReference type="PANTHER" id="PTHR33572">
    <property type="entry name" value="SPORE DEVELOPMENT REGULATOR VOSA"/>
    <property type="match status" value="1"/>
</dbReference>
<proteinExistence type="inferred from homology"/>
<dbReference type="InterPro" id="IPR021740">
    <property type="entry name" value="Velvet"/>
</dbReference>
<feature type="region of interest" description="Disordered" evidence="7">
    <location>
        <begin position="1"/>
        <end position="141"/>
    </location>
</feature>
<dbReference type="Gene3D" id="2.60.40.3960">
    <property type="entry name" value="Velvet domain"/>
    <property type="match status" value="1"/>
</dbReference>
<reference evidence="9" key="1">
    <citation type="journal article" date="2020" name="bioRxiv">
        <title>Whole genome comparisons of ergot fungi reveals the divergence and evolution of species within the genus Claviceps are the result of varying mechanisms driving genome evolution and host range expansion.</title>
        <authorList>
            <person name="Wyka S.A."/>
            <person name="Mondo S.J."/>
            <person name="Liu M."/>
            <person name="Dettman J."/>
            <person name="Nalam V."/>
            <person name="Broders K.D."/>
        </authorList>
    </citation>
    <scope>NUCLEOTIDE SEQUENCE</scope>
    <source>
        <strain evidence="9">CCC 489</strain>
    </source>
</reference>
<keyword evidence="4" id="KW-0804">Transcription</keyword>
<evidence type="ECO:0000256" key="4">
    <source>
        <dbReference type="ARBA" id="ARBA00023163"/>
    </source>
</evidence>
<comment type="similarity">
    <text evidence="6">Belongs to the velvet family. VelB subfamily.</text>
</comment>
<comment type="subcellular location">
    <subcellularLocation>
        <location evidence="1">Nucleus</location>
    </subcellularLocation>
</comment>
<organism evidence="9 10">
    <name type="scientific">Claviceps africana</name>
    <dbReference type="NCBI Taxonomy" id="83212"/>
    <lineage>
        <taxon>Eukaryota</taxon>
        <taxon>Fungi</taxon>
        <taxon>Dikarya</taxon>
        <taxon>Ascomycota</taxon>
        <taxon>Pezizomycotina</taxon>
        <taxon>Sordariomycetes</taxon>
        <taxon>Hypocreomycetidae</taxon>
        <taxon>Hypocreales</taxon>
        <taxon>Clavicipitaceae</taxon>
        <taxon>Claviceps</taxon>
    </lineage>
</organism>
<feature type="compositionally biased region" description="Low complexity" evidence="7">
    <location>
        <begin position="34"/>
        <end position="45"/>
    </location>
</feature>
<dbReference type="InterPro" id="IPR038491">
    <property type="entry name" value="Velvet_dom_sf"/>
</dbReference>
<dbReference type="OrthoDB" id="1746739at2759"/>
<evidence type="ECO:0000256" key="1">
    <source>
        <dbReference type="ARBA" id="ARBA00004123"/>
    </source>
</evidence>
<keyword evidence="10" id="KW-1185">Reference proteome</keyword>
<feature type="compositionally biased region" description="Polar residues" evidence="7">
    <location>
        <begin position="12"/>
        <end position="24"/>
    </location>
</feature>
<keyword evidence="5" id="KW-0539">Nucleus</keyword>
<evidence type="ECO:0000256" key="7">
    <source>
        <dbReference type="SAM" id="MobiDB-lite"/>
    </source>
</evidence>
<evidence type="ECO:0000313" key="9">
    <source>
        <dbReference type="EMBL" id="KAG5922091.1"/>
    </source>
</evidence>
<sequence>MSQPLPLPGGSYPSQTSRASSSHQAFGHAIYGYQSHPQQTHQQPRPHLPQRHPSQHHEMHSSHMSNPPPAHSQSQSHSHSHSHSLAQHVPPRLASHGPLQHLLPSSQMPPPPCHVSRPDDAHHHNPGSVAPGMSFKPAGSQQSMVSVFSKIDEVTGRKYQLDVVQQPKRARMCGFGDKDRRPITPPPCVRLIITDVVTGKEIDCK</sequence>
<gene>
    <name evidence="9" type="ORF">E4U42_005609</name>
</gene>